<feature type="domain" description="Major facilitator superfamily (MFS) profile" evidence="9">
    <location>
        <begin position="1"/>
        <end position="382"/>
    </location>
</feature>
<dbReference type="PANTHER" id="PTHR23522">
    <property type="entry name" value="BLL5896 PROTEIN"/>
    <property type="match status" value="1"/>
</dbReference>
<organism evidence="10 11">
    <name type="scientific">Streptococcus pantholopis</name>
    <dbReference type="NCBI Taxonomy" id="1811193"/>
    <lineage>
        <taxon>Bacteria</taxon>
        <taxon>Bacillati</taxon>
        <taxon>Bacillota</taxon>
        <taxon>Bacilli</taxon>
        <taxon>Lactobacillales</taxon>
        <taxon>Streptococcaceae</taxon>
        <taxon>Streptococcus</taxon>
    </lineage>
</organism>
<sequence>MKRKKEIFALVQLFSYISFGLCMTLLIPFMAELGYNSYQRGYALSGYAVLNILLQLIFGYLSDKWGTAKWINLMSMLVFVLAAVRLFAGREPSFVILLGLVSITGGFLNSLCGLEDTWIIGINYYFRKSLSTLKAFGSIGWALGSMGGGLLLHFFGYRGAGLLIAGLGSLVLVLMVFLPDIEKFNKRTVVSGKDLIGLFQIKAYIILLLILFFLYAMVVANTSLVVDKMLFLGASSIEISLKWGMGAVLEIPMYLFGMHFIDKYGALGMLKLSAVISSLQFLLFALVNHSFLIVLICVLQVFTTPIILISSKWLIADLIPSYLNSSGQLLALSLYMGLSSLLIPLLSGVLGLNLGYSVSLALFSLFGVLAFIFCLFFEKEVDRSGK</sequence>
<dbReference type="SUPFAM" id="SSF103473">
    <property type="entry name" value="MFS general substrate transporter"/>
    <property type="match status" value="1"/>
</dbReference>
<feature type="transmembrane region" description="Helical" evidence="8">
    <location>
        <begin position="291"/>
        <end position="309"/>
    </location>
</feature>
<reference evidence="11" key="2">
    <citation type="submission" date="2016-03" db="EMBL/GenBank/DDBJ databases">
        <title>Streptococcus antelopensis sp. nov., isolated from the feces of the Tibetan antelope (Pantholops hodgsonii) in Hoh Xil National Nature Reserve, Qinghai, China.</title>
        <authorList>
            <person name="Bai X."/>
        </authorList>
    </citation>
    <scope>NUCLEOTIDE SEQUENCE [LARGE SCALE GENOMIC DNA]</scope>
    <source>
        <strain evidence="11">TA 26</strain>
    </source>
</reference>
<dbReference type="EMBL" id="CP014699">
    <property type="protein sequence ID" value="AND80367.1"/>
    <property type="molecule type" value="Genomic_DNA"/>
</dbReference>
<keyword evidence="6 8" id="KW-1133">Transmembrane helix</keyword>
<keyword evidence="5 8" id="KW-0812">Transmembrane</keyword>
<comment type="subcellular location">
    <subcellularLocation>
        <location evidence="1">Cell inner membrane</location>
        <topology evidence="1">Multi-pass membrane protein</topology>
    </subcellularLocation>
</comment>
<evidence type="ECO:0000256" key="6">
    <source>
        <dbReference type="ARBA" id="ARBA00022989"/>
    </source>
</evidence>
<keyword evidence="2" id="KW-0813">Transport</keyword>
<evidence type="ECO:0000256" key="3">
    <source>
        <dbReference type="ARBA" id="ARBA00022475"/>
    </source>
</evidence>
<dbReference type="InterPro" id="IPR036259">
    <property type="entry name" value="MFS_trans_sf"/>
</dbReference>
<gene>
    <name evidence="10" type="ORF">A0O21_10495</name>
</gene>
<evidence type="ECO:0000256" key="2">
    <source>
        <dbReference type="ARBA" id="ARBA00022448"/>
    </source>
</evidence>
<keyword evidence="11" id="KW-1185">Reference proteome</keyword>
<name>A0A172QAB0_9STRE</name>
<dbReference type="PANTHER" id="PTHR23522:SF10">
    <property type="entry name" value="3-PHENYLPROPIONIC ACID TRANSPORTER-RELATED"/>
    <property type="match status" value="1"/>
</dbReference>
<feature type="transmembrane region" description="Helical" evidence="8">
    <location>
        <begin position="356"/>
        <end position="377"/>
    </location>
</feature>
<dbReference type="RefSeq" id="WP_067064969.1">
    <property type="nucleotide sequence ID" value="NZ_CP014699.1"/>
</dbReference>
<evidence type="ECO:0000259" key="9">
    <source>
        <dbReference type="PROSITE" id="PS50850"/>
    </source>
</evidence>
<dbReference type="OrthoDB" id="1650886at2"/>
<feature type="transmembrane region" description="Helical" evidence="8">
    <location>
        <begin position="201"/>
        <end position="220"/>
    </location>
</feature>
<evidence type="ECO:0000256" key="5">
    <source>
        <dbReference type="ARBA" id="ARBA00022692"/>
    </source>
</evidence>
<evidence type="ECO:0000256" key="7">
    <source>
        <dbReference type="ARBA" id="ARBA00023136"/>
    </source>
</evidence>
<feature type="transmembrane region" description="Helical" evidence="8">
    <location>
        <begin position="94"/>
        <end position="114"/>
    </location>
</feature>
<evidence type="ECO:0000313" key="10">
    <source>
        <dbReference type="EMBL" id="AND80367.1"/>
    </source>
</evidence>
<proteinExistence type="predicted"/>
<feature type="transmembrane region" description="Helical" evidence="8">
    <location>
        <begin position="42"/>
        <end position="61"/>
    </location>
</feature>
<dbReference type="Pfam" id="PF12832">
    <property type="entry name" value="MFS_1_like"/>
    <property type="match status" value="1"/>
</dbReference>
<dbReference type="KEGG" id="spat:A0O21_10495"/>
<keyword evidence="4" id="KW-0997">Cell inner membrane</keyword>
<feature type="transmembrane region" description="Helical" evidence="8">
    <location>
        <begin position="135"/>
        <end position="155"/>
    </location>
</feature>
<reference evidence="10 11" key="1">
    <citation type="journal article" date="2016" name="Int. J. Syst. Evol. Microbiol.">
        <title>Streptococcuspantholopis sp. nov., isolated from faeces of the Tibetan antelope (Pantholops hodgsonii).</title>
        <authorList>
            <person name="Bai X."/>
            <person name="Xiong Y."/>
            <person name="Lu S."/>
            <person name="Jin D."/>
            <person name="Lai X."/>
            <person name="Yang J."/>
            <person name="Niu L."/>
            <person name="Hu S."/>
            <person name="Meng X."/>
            <person name="Pu J."/>
            <person name="Ye C."/>
            <person name="Xu J."/>
        </authorList>
    </citation>
    <scope>NUCLEOTIDE SEQUENCE [LARGE SCALE GENOMIC DNA]</scope>
    <source>
        <strain evidence="10 11">TA 26</strain>
    </source>
</reference>
<dbReference type="AlphaFoldDB" id="A0A172QAB0"/>
<dbReference type="GO" id="GO:0005886">
    <property type="term" value="C:plasma membrane"/>
    <property type="evidence" value="ECO:0007669"/>
    <property type="project" value="UniProtKB-SubCell"/>
</dbReference>
<feature type="transmembrane region" description="Helical" evidence="8">
    <location>
        <begin position="70"/>
        <end position="88"/>
    </location>
</feature>
<feature type="transmembrane region" description="Helical" evidence="8">
    <location>
        <begin position="7"/>
        <end position="30"/>
    </location>
</feature>
<dbReference type="STRING" id="1811193.A0O21_10495"/>
<feature type="transmembrane region" description="Helical" evidence="8">
    <location>
        <begin position="161"/>
        <end position="181"/>
    </location>
</feature>
<feature type="transmembrane region" description="Helical" evidence="8">
    <location>
        <begin position="264"/>
        <end position="285"/>
    </location>
</feature>
<accession>A0A172QAB0</accession>
<evidence type="ECO:0000256" key="8">
    <source>
        <dbReference type="SAM" id="Phobius"/>
    </source>
</evidence>
<dbReference type="PROSITE" id="PS50850">
    <property type="entry name" value="MFS"/>
    <property type="match status" value="1"/>
</dbReference>
<evidence type="ECO:0000256" key="4">
    <source>
        <dbReference type="ARBA" id="ARBA00022519"/>
    </source>
</evidence>
<keyword evidence="7 8" id="KW-0472">Membrane</keyword>
<dbReference type="GO" id="GO:0022857">
    <property type="term" value="F:transmembrane transporter activity"/>
    <property type="evidence" value="ECO:0007669"/>
    <property type="project" value="InterPro"/>
</dbReference>
<keyword evidence="3" id="KW-1003">Cell membrane</keyword>
<dbReference type="Proteomes" id="UP000077317">
    <property type="component" value="Chromosome"/>
</dbReference>
<dbReference type="InterPro" id="IPR024989">
    <property type="entry name" value="MFS_assoc_dom"/>
</dbReference>
<feature type="transmembrane region" description="Helical" evidence="8">
    <location>
        <begin position="329"/>
        <end position="350"/>
    </location>
</feature>
<dbReference type="Gene3D" id="1.20.1250.20">
    <property type="entry name" value="MFS general substrate transporter like domains"/>
    <property type="match status" value="2"/>
</dbReference>
<evidence type="ECO:0000313" key="11">
    <source>
        <dbReference type="Proteomes" id="UP000077317"/>
    </source>
</evidence>
<protein>
    <recommendedName>
        <fullName evidence="9">Major facilitator superfamily (MFS) profile domain-containing protein</fullName>
    </recommendedName>
</protein>
<dbReference type="InterPro" id="IPR020846">
    <property type="entry name" value="MFS_dom"/>
</dbReference>
<evidence type="ECO:0000256" key="1">
    <source>
        <dbReference type="ARBA" id="ARBA00004429"/>
    </source>
</evidence>